<reference evidence="1" key="1">
    <citation type="submission" date="2020-05" db="EMBL/GenBank/DDBJ databases">
        <authorList>
            <person name="Chiriac C."/>
            <person name="Salcher M."/>
            <person name="Ghai R."/>
            <person name="Kavagutti S V."/>
        </authorList>
    </citation>
    <scope>NUCLEOTIDE SEQUENCE</scope>
</reference>
<gene>
    <name evidence="1" type="ORF">UFOVP159_8</name>
</gene>
<evidence type="ECO:0000313" key="1">
    <source>
        <dbReference type="EMBL" id="CAB5187150.1"/>
    </source>
</evidence>
<proteinExistence type="predicted"/>
<accession>A0A6J7WAQ4</accession>
<dbReference type="EMBL" id="LR798209">
    <property type="protein sequence ID" value="CAB5187150.1"/>
    <property type="molecule type" value="Genomic_DNA"/>
</dbReference>
<protein>
    <recommendedName>
        <fullName evidence="2">HNHc domain containing protein</fullName>
    </recommendedName>
</protein>
<evidence type="ECO:0008006" key="2">
    <source>
        <dbReference type="Google" id="ProtNLM"/>
    </source>
</evidence>
<sequence>MKFPKHQYIRSPSLLRNAREIPCQHCGANDGTVVAAHTNWQGGKGRGIKADDNLIASLCYACHAEIDQGKNLDKFERQKIWLAAHLKTVRKLQELALWPQDIPLPEGLT</sequence>
<organism evidence="1">
    <name type="scientific">uncultured Caudovirales phage</name>
    <dbReference type="NCBI Taxonomy" id="2100421"/>
    <lineage>
        <taxon>Viruses</taxon>
        <taxon>Duplodnaviria</taxon>
        <taxon>Heunggongvirae</taxon>
        <taxon>Uroviricota</taxon>
        <taxon>Caudoviricetes</taxon>
        <taxon>Peduoviridae</taxon>
        <taxon>Maltschvirus</taxon>
        <taxon>Maltschvirus maltsch</taxon>
    </lineage>
</organism>
<dbReference type="Gene3D" id="3.30.50.20">
    <property type="entry name" value="prophage-derive protein ybcO"/>
    <property type="match status" value="1"/>
</dbReference>
<name>A0A6J7WAQ4_9CAUD</name>